<accession>A0A0N9YBY2</accession>
<feature type="DNA-binding region" description="H-T-H motif" evidence="4">
    <location>
        <begin position="44"/>
        <end position="63"/>
    </location>
</feature>
<keyword evidence="8" id="KW-1185">Reference proteome</keyword>
<dbReference type="InterPro" id="IPR009057">
    <property type="entry name" value="Homeodomain-like_sf"/>
</dbReference>
<keyword evidence="1" id="KW-0805">Transcription regulation</keyword>
<sequence>MVKGAMSPQRTAGQATPGRDSSTRRALIRATANVMLEEGYAAATSRRVAGQAGVKPALVHYYFPTMDDLFIAVLAAGADANLSTQQEAFAEDAPLHALWELNSAQGAALWMEFMALANHRKAIRSEIAGYADRFRELEETAMASALQAHGVDTDEFPPVVMSMIVASLARILVLEQGLGISRGHAEAQEFVRRYLDRYELPEGDPA</sequence>
<dbReference type="AlphaFoldDB" id="A0A0N9YBY2"/>
<dbReference type="PANTHER" id="PTHR30055">
    <property type="entry name" value="HTH-TYPE TRANSCRIPTIONAL REGULATOR RUTR"/>
    <property type="match status" value="1"/>
</dbReference>
<organism evidence="7 8">
    <name type="scientific">Mycolicibacterium fortuitum</name>
    <name type="common">Mycobacterium fortuitum</name>
    <dbReference type="NCBI Taxonomy" id="1766"/>
    <lineage>
        <taxon>Bacteria</taxon>
        <taxon>Bacillati</taxon>
        <taxon>Actinomycetota</taxon>
        <taxon>Actinomycetes</taxon>
        <taxon>Mycobacteriales</taxon>
        <taxon>Mycobacteriaceae</taxon>
        <taxon>Mycolicibacterium</taxon>
    </lineage>
</organism>
<evidence type="ECO:0000259" key="6">
    <source>
        <dbReference type="PROSITE" id="PS50977"/>
    </source>
</evidence>
<feature type="domain" description="HTH tetR-type" evidence="6">
    <location>
        <begin position="21"/>
        <end position="81"/>
    </location>
</feature>
<gene>
    <name evidence="7" type="ORF">XA26_34330</name>
</gene>
<evidence type="ECO:0000313" key="8">
    <source>
        <dbReference type="Proteomes" id="UP000057134"/>
    </source>
</evidence>
<keyword evidence="3" id="KW-0804">Transcription</keyword>
<evidence type="ECO:0000256" key="3">
    <source>
        <dbReference type="ARBA" id="ARBA00023163"/>
    </source>
</evidence>
<dbReference type="InterPro" id="IPR001647">
    <property type="entry name" value="HTH_TetR"/>
</dbReference>
<dbReference type="InterPro" id="IPR050109">
    <property type="entry name" value="HTH-type_TetR-like_transc_reg"/>
</dbReference>
<dbReference type="EMBL" id="CP011269">
    <property type="protein sequence ID" value="ALI27260.1"/>
    <property type="molecule type" value="Genomic_DNA"/>
</dbReference>
<evidence type="ECO:0000256" key="4">
    <source>
        <dbReference type="PROSITE-ProRule" id="PRU00335"/>
    </source>
</evidence>
<evidence type="ECO:0000256" key="5">
    <source>
        <dbReference type="SAM" id="MobiDB-lite"/>
    </source>
</evidence>
<protein>
    <submittedName>
        <fullName evidence="7">Transcriptional regulator, TetR family</fullName>
    </submittedName>
</protein>
<dbReference type="KEGG" id="mft:XA26_34330"/>
<proteinExistence type="predicted"/>
<reference evidence="7 8" key="1">
    <citation type="journal article" date="2015" name="MBio">
        <title>Enzymatic Degradation of Phenazines Can Generate Energy and Protect Sensitive Organisms from Toxicity.</title>
        <authorList>
            <person name="Costa K.C."/>
            <person name="Bergkessel M."/>
            <person name="Saunders S."/>
            <person name="Korlach J."/>
            <person name="Newman D.K."/>
        </authorList>
    </citation>
    <scope>NUCLEOTIDE SEQUENCE [LARGE SCALE GENOMIC DNA]</scope>
    <source>
        <strain evidence="7 8">CT6</strain>
    </source>
</reference>
<evidence type="ECO:0000256" key="2">
    <source>
        <dbReference type="ARBA" id="ARBA00023125"/>
    </source>
</evidence>
<dbReference type="STRING" id="1766.XA26_34330"/>
<name>A0A0N9YBY2_MYCFO</name>
<dbReference type="GO" id="GO:0003700">
    <property type="term" value="F:DNA-binding transcription factor activity"/>
    <property type="evidence" value="ECO:0007669"/>
    <property type="project" value="TreeGrafter"/>
</dbReference>
<feature type="region of interest" description="Disordered" evidence="5">
    <location>
        <begin position="1"/>
        <end position="23"/>
    </location>
</feature>
<dbReference type="Proteomes" id="UP000057134">
    <property type="component" value="Chromosome"/>
</dbReference>
<keyword evidence="2 4" id="KW-0238">DNA-binding</keyword>
<dbReference type="GO" id="GO:0000976">
    <property type="term" value="F:transcription cis-regulatory region binding"/>
    <property type="evidence" value="ECO:0007669"/>
    <property type="project" value="TreeGrafter"/>
</dbReference>
<dbReference type="PATRIC" id="fig|1766.6.peg.3417"/>
<dbReference type="PANTHER" id="PTHR30055:SF234">
    <property type="entry name" value="HTH-TYPE TRANSCRIPTIONAL REGULATOR BETI"/>
    <property type="match status" value="1"/>
</dbReference>
<dbReference type="SUPFAM" id="SSF46689">
    <property type="entry name" value="Homeodomain-like"/>
    <property type="match status" value="1"/>
</dbReference>
<dbReference type="Gene3D" id="1.10.357.10">
    <property type="entry name" value="Tetracycline Repressor, domain 2"/>
    <property type="match status" value="1"/>
</dbReference>
<evidence type="ECO:0000313" key="7">
    <source>
        <dbReference type="EMBL" id="ALI27260.1"/>
    </source>
</evidence>
<evidence type="ECO:0000256" key="1">
    <source>
        <dbReference type="ARBA" id="ARBA00023015"/>
    </source>
</evidence>
<dbReference type="PROSITE" id="PS50977">
    <property type="entry name" value="HTH_TETR_2"/>
    <property type="match status" value="1"/>
</dbReference>
<dbReference type="Pfam" id="PF00440">
    <property type="entry name" value="TetR_N"/>
    <property type="match status" value="1"/>
</dbReference>